<dbReference type="Proteomes" id="UP000677436">
    <property type="component" value="Chromosome"/>
</dbReference>
<name>A0A8D5UGC3_9BACL</name>
<dbReference type="Pfam" id="PF13174">
    <property type="entry name" value="TPR_6"/>
    <property type="match status" value="1"/>
</dbReference>
<keyword evidence="3" id="KW-1185">Reference proteome</keyword>
<reference evidence="2" key="2">
    <citation type="journal article" date="2021" name="Microbiol. Resour. Announc.">
        <title>Complete Genome Sequence of Polycladomyces abyssicola JIR-001T, Isolated from Hemipelagic Sediment in Deep Seawater.</title>
        <authorList>
            <person name="Tsubouchi T."/>
            <person name="Kaneko Y."/>
        </authorList>
    </citation>
    <scope>NUCLEOTIDE SEQUENCE</scope>
    <source>
        <strain evidence="2">JIR-001</strain>
    </source>
</reference>
<dbReference type="InterPro" id="IPR019734">
    <property type="entry name" value="TPR_rpt"/>
</dbReference>
<protein>
    <recommendedName>
        <fullName evidence="4">Tetratricopeptide repeat protein</fullName>
    </recommendedName>
</protein>
<dbReference type="EMBL" id="AP024601">
    <property type="protein sequence ID" value="BCU82887.1"/>
    <property type="molecule type" value="Genomic_DNA"/>
</dbReference>
<evidence type="ECO:0000313" key="3">
    <source>
        <dbReference type="Proteomes" id="UP000677436"/>
    </source>
</evidence>
<sequence>MGEKQMIPLFDGVGHPVWMDREEFRKEVIPQHLKAEWDHPEELYTFVVQIFRDGFVEEADRGADRLLELYNRAEGVLLLKSLILLRKGKDEEAETLLRECMEKYPERGLAHTYMARIYDKRGDRERVIDWLRRGLELEPNQETALLWWVDLMIEEGGKSKAMNELKPLVEKEGAWWPKLIAGRLHLEEGDTSTAVHFFNNALEWFRFQREEQTPPSFDEEVALMTVVTLLSKHGCRDEVIMLCDQYWRAEYSTPFAVLDYAQALVEAGRVREAVDRLQQAVNFVLPEYVHLVEGKLAELKRKYSLKT</sequence>
<evidence type="ECO:0008006" key="4">
    <source>
        <dbReference type="Google" id="ProtNLM"/>
    </source>
</evidence>
<dbReference type="PROSITE" id="PS50005">
    <property type="entry name" value="TPR"/>
    <property type="match status" value="1"/>
</dbReference>
<feature type="repeat" description="TPR" evidence="1">
    <location>
        <begin position="108"/>
        <end position="141"/>
    </location>
</feature>
<dbReference type="AlphaFoldDB" id="A0A8D5UGC3"/>
<reference evidence="2" key="1">
    <citation type="journal article" date="2013" name="Int. J. Syst. Evol. Microbiol.">
        <title>Polycladomyces abyssicola gen. nov., sp. nov., a thermophilic filamentous bacterium isolated from hemipelagic sediment.</title>
        <authorList>
            <person name="Tsubouchi T."/>
            <person name="Shimane Y."/>
            <person name="Mori K."/>
            <person name="Usui K."/>
            <person name="Hiraki T."/>
            <person name="Tame A."/>
            <person name="Uematsu K."/>
            <person name="Maruyama T."/>
            <person name="Hatada Y."/>
        </authorList>
    </citation>
    <scope>NUCLEOTIDE SEQUENCE</scope>
    <source>
        <strain evidence="2">JIR-001</strain>
    </source>
</reference>
<evidence type="ECO:0000313" key="2">
    <source>
        <dbReference type="EMBL" id="BCU82887.1"/>
    </source>
</evidence>
<dbReference type="SUPFAM" id="SSF48452">
    <property type="entry name" value="TPR-like"/>
    <property type="match status" value="1"/>
</dbReference>
<proteinExistence type="predicted"/>
<dbReference type="InterPro" id="IPR011990">
    <property type="entry name" value="TPR-like_helical_dom_sf"/>
</dbReference>
<keyword evidence="1" id="KW-0802">TPR repeat</keyword>
<dbReference type="RefSeq" id="WP_212773177.1">
    <property type="nucleotide sequence ID" value="NZ_AP024601.1"/>
</dbReference>
<gene>
    <name evidence="2" type="ORF">JIR001_26700</name>
</gene>
<accession>A0A8D5UGC3</accession>
<dbReference type="KEGG" id="pabs:JIR001_26700"/>
<evidence type="ECO:0000256" key="1">
    <source>
        <dbReference type="PROSITE-ProRule" id="PRU00339"/>
    </source>
</evidence>
<organism evidence="2 3">
    <name type="scientific">Polycladomyces abyssicola</name>
    <dbReference type="NCBI Taxonomy" id="1125966"/>
    <lineage>
        <taxon>Bacteria</taxon>
        <taxon>Bacillati</taxon>
        <taxon>Bacillota</taxon>
        <taxon>Bacilli</taxon>
        <taxon>Bacillales</taxon>
        <taxon>Thermoactinomycetaceae</taxon>
        <taxon>Polycladomyces</taxon>
    </lineage>
</organism>
<dbReference type="Gene3D" id="1.25.40.10">
    <property type="entry name" value="Tetratricopeptide repeat domain"/>
    <property type="match status" value="1"/>
</dbReference>